<comment type="catalytic activity">
    <reaction evidence="14">
        <text>a 1,2-diacyl-sn-glycerol + UDP-alpha-D-glucose = a 1,2-diacyl-3-O-(beta-D-glucopyranosyl)-sn-glycerol + UDP + H(+)</text>
        <dbReference type="Rhea" id="RHEA:17285"/>
        <dbReference type="ChEBI" id="CHEBI:15378"/>
        <dbReference type="ChEBI" id="CHEBI:17815"/>
        <dbReference type="ChEBI" id="CHEBI:58223"/>
        <dbReference type="ChEBI" id="CHEBI:58885"/>
        <dbReference type="ChEBI" id="CHEBI:75799"/>
        <dbReference type="EC" id="2.4.1.336"/>
    </reaction>
</comment>
<sequence>MSHPIGPTTWSGNYSVGSKFLDQWLQKGEILHNDREQLKSNLSMPEKSWLNRQRQHQTSRGATELFDMHHNHRDSGVTDSNSQNYRFPPGIRRFRLLSRRRGWGGSQPQKPEQANKLNIPPECYQNRRGKAAIALSLIWSLMIIGHLISWGYWLILGLTGLLVIQAIRIVWAGHRGLDINPEHRPEELPFVSLLVAAKNEEAVIANLVKNLCNLNYPSHCYELWVIDDNSSDRTPIVLQELAKEYQQLHILHRDENATGGKSGALNQALPLTRGKILGVFDADATVDSDLLQQVIPKFQAEQVGAVQLQKAIANSNFNFLTRCQASEMALDAFFQKQRVAVGGIGELRGNGEFIRRAALESCGGWCEETITDDLDLTIRLHLDHWDIEFLDTSVVFEEGVTNWVALWHQRNRWAEGGYQRYLDYGKFIIANRMGVGKTFDLFGFLITQYILPMAAIPDLFMSLILRRPPITSPLTLLAVSLSLIGMFIGLRRTVSRGNMPSQKTNSPDNLTTDGDRQAATESLGKYYPPLSYMTTLFQTLRGTVYMFHWFIVVASATARISVRPKRLKWVKTVHQGTLNHQ</sequence>
<evidence type="ECO:0000256" key="1">
    <source>
        <dbReference type="ARBA" id="ARBA00001946"/>
    </source>
</evidence>
<feature type="transmembrane region" description="Helical" evidence="18">
    <location>
        <begin position="441"/>
        <end position="464"/>
    </location>
</feature>
<evidence type="ECO:0000256" key="10">
    <source>
        <dbReference type="ARBA" id="ARBA00022989"/>
    </source>
</evidence>
<evidence type="ECO:0000256" key="4">
    <source>
        <dbReference type="ARBA" id="ARBA00022516"/>
    </source>
</evidence>
<name>A0A9P1NX44_9CYAN</name>
<dbReference type="AlphaFoldDB" id="A0A9P1NX44"/>
<comment type="cofactor">
    <cofactor evidence="1">
        <name>Mg(2+)</name>
        <dbReference type="ChEBI" id="CHEBI:18420"/>
    </cofactor>
</comment>
<keyword evidence="8" id="KW-0319">Glycerol metabolism</keyword>
<dbReference type="PANTHER" id="PTHR43867">
    <property type="entry name" value="CELLULOSE SYNTHASE CATALYTIC SUBUNIT A [UDP-FORMING]"/>
    <property type="match status" value="1"/>
</dbReference>
<dbReference type="Pfam" id="PF13641">
    <property type="entry name" value="Glyco_tranf_2_3"/>
    <property type="match status" value="1"/>
</dbReference>
<dbReference type="GO" id="GO:0005886">
    <property type="term" value="C:plasma membrane"/>
    <property type="evidence" value="ECO:0007669"/>
    <property type="project" value="TreeGrafter"/>
</dbReference>
<keyword evidence="20" id="KW-1185">Reference proteome</keyword>
<comment type="similarity">
    <text evidence="3">Belongs to the glycosyltransferase 2 family.</text>
</comment>
<evidence type="ECO:0000256" key="16">
    <source>
        <dbReference type="ARBA" id="ARBA00068721"/>
    </source>
</evidence>
<protein>
    <recommendedName>
        <fullName evidence="16">Beta-monoglucosyldiacylglycerol synthase</fullName>
        <ecNumber evidence="15">2.4.1.336</ecNumber>
    </recommendedName>
    <alternativeName>
        <fullName evidence="17">UDP-glucose:1,2-diacylglycerol 3-beta-D-glucosyltransferase</fullName>
    </alternativeName>
</protein>
<keyword evidence="12 18" id="KW-0472">Membrane</keyword>
<dbReference type="Proteomes" id="UP000032946">
    <property type="component" value="Chromosome"/>
</dbReference>
<dbReference type="GO" id="GO:0016758">
    <property type="term" value="F:hexosyltransferase activity"/>
    <property type="evidence" value="ECO:0007669"/>
    <property type="project" value="TreeGrafter"/>
</dbReference>
<keyword evidence="7 18" id="KW-0812">Transmembrane</keyword>
<evidence type="ECO:0000256" key="18">
    <source>
        <dbReference type="SAM" id="Phobius"/>
    </source>
</evidence>
<dbReference type="InterPro" id="IPR050321">
    <property type="entry name" value="Glycosyltr_2/OpgH_subfam"/>
</dbReference>
<evidence type="ECO:0000256" key="11">
    <source>
        <dbReference type="ARBA" id="ARBA00023098"/>
    </source>
</evidence>
<keyword evidence="5 19" id="KW-0328">Glycosyltransferase</keyword>
<evidence type="ECO:0000256" key="6">
    <source>
        <dbReference type="ARBA" id="ARBA00022679"/>
    </source>
</evidence>
<evidence type="ECO:0000256" key="14">
    <source>
        <dbReference type="ARBA" id="ARBA00053004"/>
    </source>
</evidence>
<dbReference type="PANTHER" id="PTHR43867:SF2">
    <property type="entry name" value="CELLULOSE SYNTHASE CATALYTIC SUBUNIT A [UDP-FORMING]"/>
    <property type="match status" value="1"/>
</dbReference>
<feature type="transmembrane region" description="Helical" evidence="18">
    <location>
        <begin position="131"/>
        <end position="148"/>
    </location>
</feature>
<comment type="subcellular location">
    <subcellularLocation>
        <location evidence="2">Membrane</location>
        <topology evidence="2">Multi-pass membrane protein</topology>
    </subcellularLocation>
</comment>
<keyword evidence="6 19" id="KW-0808">Transferase</keyword>
<evidence type="ECO:0000313" key="20">
    <source>
        <dbReference type="Proteomes" id="UP000032946"/>
    </source>
</evidence>
<dbReference type="SUPFAM" id="SSF53448">
    <property type="entry name" value="Nucleotide-diphospho-sugar transferases"/>
    <property type="match status" value="1"/>
</dbReference>
<keyword evidence="13" id="KW-0119">Carbohydrate metabolism</keyword>
<keyword evidence="9" id="KW-0460">Magnesium</keyword>
<evidence type="ECO:0000256" key="13">
    <source>
        <dbReference type="ARBA" id="ARBA00023277"/>
    </source>
</evidence>
<evidence type="ECO:0000256" key="2">
    <source>
        <dbReference type="ARBA" id="ARBA00004141"/>
    </source>
</evidence>
<dbReference type="InterPro" id="IPR029044">
    <property type="entry name" value="Nucleotide-diphossugar_trans"/>
</dbReference>
<evidence type="ECO:0000256" key="15">
    <source>
        <dbReference type="ARBA" id="ARBA00066964"/>
    </source>
</evidence>
<keyword evidence="4" id="KW-0444">Lipid biosynthesis</keyword>
<dbReference type="CDD" id="cd06423">
    <property type="entry name" value="CESA_like"/>
    <property type="match status" value="1"/>
</dbReference>
<keyword evidence="11" id="KW-0443">Lipid metabolism</keyword>
<feature type="transmembrane region" description="Helical" evidence="18">
    <location>
        <begin position="470"/>
        <end position="490"/>
    </location>
</feature>
<dbReference type="EMBL" id="FO818640">
    <property type="protein sequence ID" value="CDM93293.1"/>
    <property type="molecule type" value="Genomic_DNA"/>
</dbReference>
<evidence type="ECO:0000256" key="17">
    <source>
        <dbReference type="ARBA" id="ARBA00078564"/>
    </source>
</evidence>
<accession>A0A9P1NX44</accession>
<reference evidence="19 20" key="1">
    <citation type="submission" date="2014-02" db="EMBL/GenBank/DDBJ databases">
        <authorList>
            <person name="Genoscope - CEA"/>
        </authorList>
    </citation>
    <scope>NUCLEOTIDE SEQUENCE [LARGE SCALE GENOMIC DNA]</scope>
    <source>
        <strain evidence="19 20">PCC 8005</strain>
    </source>
</reference>
<dbReference type="GO" id="GO:0006071">
    <property type="term" value="P:glycerol metabolic process"/>
    <property type="evidence" value="ECO:0007669"/>
    <property type="project" value="UniProtKB-KW"/>
</dbReference>
<dbReference type="GO" id="GO:0046467">
    <property type="term" value="P:membrane lipid biosynthetic process"/>
    <property type="evidence" value="ECO:0007669"/>
    <property type="project" value="UniProtKB-ARBA"/>
</dbReference>
<evidence type="ECO:0000256" key="9">
    <source>
        <dbReference type="ARBA" id="ARBA00022842"/>
    </source>
</evidence>
<keyword evidence="10 18" id="KW-1133">Transmembrane helix</keyword>
<evidence type="ECO:0000256" key="5">
    <source>
        <dbReference type="ARBA" id="ARBA00022676"/>
    </source>
</evidence>
<evidence type="ECO:0000256" key="7">
    <source>
        <dbReference type="ARBA" id="ARBA00022692"/>
    </source>
</evidence>
<dbReference type="Gene3D" id="3.90.550.10">
    <property type="entry name" value="Spore Coat Polysaccharide Biosynthesis Protein SpsA, Chain A"/>
    <property type="match status" value="1"/>
</dbReference>
<proteinExistence type="inferred from homology"/>
<evidence type="ECO:0000256" key="3">
    <source>
        <dbReference type="ARBA" id="ARBA00006739"/>
    </source>
</evidence>
<evidence type="ECO:0000313" key="19">
    <source>
        <dbReference type="EMBL" id="CDM93293.1"/>
    </source>
</evidence>
<evidence type="ECO:0000256" key="12">
    <source>
        <dbReference type="ARBA" id="ARBA00023136"/>
    </source>
</evidence>
<organism evidence="19 20">
    <name type="scientific">Limnospira indica PCC 8005</name>
    <dbReference type="NCBI Taxonomy" id="376219"/>
    <lineage>
        <taxon>Bacteria</taxon>
        <taxon>Bacillati</taxon>
        <taxon>Cyanobacteriota</taxon>
        <taxon>Cyanophyceae</taxon>
        <taxon>Oscillatoriophycideae</taxon>
        <taxon>Oscillatoriales</taxon>
        <taxon>Sirenicapillariaceae</taxon>
        <taxon>Limnospira</taxon>
    </lineage>
</organism>
<evidence type="ECO:0000256" key="8">
    <source>
        <dbReference type="ARBA" id="ARBA00022798"/>
    </source>
</evidence>
<gene>
    <name evidence="19" type="ORF">ARTHRO_10966</name>
</gene>
<dbReference type="FunFam" id="3.90.550.10:FF:000164">
    <property type="entry name" value="Beta-(1-3)-glucosyl transferase"/>
    <property type="match status" value="1"/>
</dbReference>
<dbReference type="EC" id="2.4.1.336" evidence="15"/>